<gene>
    <name evidence="1" type="ORF">LPJ66_003811</name>
</gene>
<dbReference type="EMBL" id="JANBPG010000409">
    <property type="protein sequence ID" value="KAJ1896749.1"/>
    <property type="molecule type" value="Genomic_DNA"/>
</dbReference>
<organism evidence="1 2">
    <name type="scientific">Kickxella alabastrina</name>
    <dbReference type="NCBI Taxonomy" id="61397"/>
    <lineage>
        <taxon>Eukaryota</taxon>
        <taxon>Fungi</taxon>
        <taxon>Fungi incertae sedis</taxon>
        <taxon>Zoopagomycota</taxon>
        <taxon>Kickxellomycotina</taxon>
        <taxon>Kickxellomycetes</taxon>
        <taxon>Kickxellales</taxon>
        <taxon>Kickxellaceae</taxon>
        <taxon>Kickxella</taxon>
    </lineage>
</organism>
<proteinExistence type="predicted"/>
<keyword evidence="2" id="KW-1185">Reference proteome</keyword>
<dbReference type="Proteomes" id="UP001150581">
    <property type="component" value="Unassembled WGS sequence"/>
</dbReference>
<accession>A0ACC1IIR0</accession>
<sequence>MSRQGIGKPDVFPKGINTTAQGGHPRPPPPASSTRTYGKKTVFKPTVRALPTLITNNTSSSSNISSSSTAAEVKERSAISSSFWANKTPAVAIAKPIVETKVGNPWSAILKKPEDDKEKEREEMMKPESVVEAVAEAEPVLVSFGGNANGDFTREVEFDDGTQVRVTVERRARFGQRMAWSDVEPEQEPQEPQQKRLELELELEPEPARQPENVEPTLTTQSDPVAQPELEPEPEPQAIPATDERKTPERTVDTWGTKPKSDAPLPADQQQQQARWWKASLSSAKTRLPAPAPPPLPLTTTDGIRRPVPKAAPPKPEAKQSREDAKRNGGRRQSAPIPTVVSPLVLLTRARPTQRSTMLKLSEDACAAAEVATPAMATPEPVALATPLAAAAPLGGAPDLASLDRLDSKAGTLAKKPSDTPAKKPGDTPAKKPSDTLSLLALPPPADTWRQTTPKPVRTPTDTRRRNAAAAPKPTSWRAPAVSREPPTASAEPAELPAAAGHTKVKANAKPADGAAQACTTPTPQTLPTLPGPSEQLPTPGSAGKQLPFACGPKQRLLGPTKKEPLPEPTKKEPLPAPIQKEPLPAPFKKEQPPRFDSLFQSPFSWQQSHASPVDAAPTPNHAWTQQQQQPMLPMPPLSAAPFHLSTGSTLWPSALPHPPSASAADSQPQQSAYRPAPGRPRPIGTRNTPAHAHVANEQPGDPRGFQQPWRLPHAYGAHHMHMHVTEPLPLQAIVANDAYAMNSAPAGHYHAGHSDGFGAMAAYMHMQPHPNAYAYALAPHPQQQHQHQQHQHQPMYPGLGGEPLYYASHHQIVHPAQHPVPYFYPHHPAFALFAHTANPANPANLPPSYASNANSAMPRVNPPPLAQPAQMAPQPCALPVAKPAPANANSAQTLFPQPANATTASQSTSHHQPKKPLTPLKPPSLPTPTPPQLPLARGGKPRAQAKQNTDNSPPVADKAVPLAHKPPSAHKSRSRRSAKKPTKNPIP</sequence>
<protein>
    <submittedName>
        <fullName evidence="1">Uncharacterized protein</fullName>
    </submittedName>
</protein>
<evidence type="ECO:0000313" key="1">
    <source>
        <dbReference type="EMBL" id="KAJ1896749.1"/>
    </source>
</evidence>
<evidence type="ECO:0000313" key="2">
    <source>
        <dbReference type="Proteomes" id="UP001150581"/>
    </source>
</evidence>
<name>A0ACC1IIR0_9FUNG</name>
<reference evidence="1" key="1">
    <citation type="submission" date="2022-07" db="EMBL/GenBank/DDBJ databases">
        <title>Phylogenomic reconstructions and comparative analyses of Kickxellomycotina fungi.</title>
        <authorList>
            <person name="Reynolds N.K."/>
            <person name="Stajich J.E."/>
            <person name="Barry K."/>
            <person name="Grigoriev I.V."/>
            <person name="Crous P."/>
            <person name="Smith M.E."/>
        </authorList>
    </citation>
    <scope>NUCLEOTIDE SEQUENCE</scope>
    <source>
        <strain evidence="1">Benny 63K</strain>
    </source>
</reference>
<comment type="caution">
    <text evidence="1">The sequence shown here is derived from an EMBL/GenBank/DDBJ whole genome shotgun (WGS) entry which is preliminary data.</text>
</comment>